<accession>A0ABQ3UVQ1</accession>
<keyword evidence="5" id="KW-1185">Reference proteome</keyword>
<feature type="transmembrane region" description="Helical" evidence="2">
    <location>
        <begin position="94"/>
        <end position="115"/>
    </location>
</feature>
<protein>
    <recommendedName>
        <fullName evidence="3">EamA domain-containing protein</fullName>
    </recommendedName>
</protein>
<dbReference type="Gene3D" id="1.10.3730.20">
    <property type="match status" value="1"/>
</dbReference>
<comment type="similarity">
    <text evidence="1">Belongs to the EamA transporter family.</text>
</comment>
<feature type="transmembrane region" description="Helical" evidence="2">
    <location>
        <begin position="121"/>
        <end position="140"/>
    </location>
</feature>
<keyword evidence="2" id="KW-0472">Membrane</keyword>
<feature type="transmembrane region" description="Helical" evidence="2">
    <location>
        <begin position="61"/>
        <end position="82"/>
    </location>
</feature>
<keyword evidence="2" id="KW-1133">Transmembrane helix</keyword>
<proteinExistence type="inferred from homology"/>
<feature type="domain" description="EamA" evidence="3">
    <location>
        <begin position="151"/>
        <end position="285"/>
    </location>
</feature>
<dbReference type="InterPro" id="IPR000620">
    <property type="entry name" value="EamA_dom"/>
</dbReference>
<comment type="caution">
    <text evidence="4">The sequence shown here is derived from an EMBL/GenBank/DDBJ whole genome shotgun (WGS) entry which is preliminary data.</text>
</comment>
<reference evidence="4 5" key="1">
    <citation type="journal article" date="2021" name="Int. J. Syst. Evol. Microbiol.">
        <title>Reticulibacter mediterranei gen. nov., sp. nov., within the new family Reticulibacteraceae fam. nov., and Ktedonospora formicarum gen. nov., sp. nov., Ktedonobacter robiniae sp. nov., Dictyobacter formicarum sp. nov. and Dictyobacter arantiisoli sp. nov., belonging to the class Ktedonobacteria.</title>
        <authorList>
            <person name="Yabe S."/>
            <person name="Zheng Y."/>
            <person name="Wang C.M."/>
            <person name="Sakai Y."/>
            <person name="Abe K."/>
            <person name="Yokota A."/>
            <person name="Donadio S."/>
            <person name="Cavaletti L."/>
            <person name="Monciardini P."/>
        </authorList>
    </citation>
    <scope>NUCLEOTIDE SEQUENCE [LARGE SCALE GENOMIC DNA]</scope>
    <source>
        <strain evidence="4 5">SOSP1-30</strain>
    </source>
</reference>
<dbReference type="SUPFAM" id="SSF103481">
    <property type="entry name" value="Multidrug resistance efflux transporter EmrE"/>
    <property type="match status" value="2"/>
</dbReference>
<organism evidence="4 5">
    <name type="scientific">Ktedonobacter robiniae</name>
    <dbReference type="NCBI Taxonomy" id="2778365"/>
    <lineage>
        <taxon>Bacteria</taxon>
        <taxon>Bacillati</taxon>
        <taxon>Chloroflexota</taxon>
        <taxon>Ktedonobacteria</taxon>
        <taxon>Ktedonobacterales</taxon>
        <taxon>Ktedonobacteraceae</taxon>
        <taxon>Ktedonobacter</taxon>
    </lineage>
</organism>
<dbReference type="Proteomes" id="UP000654345">
    <property type="component" value="Unassembled WGS sequence"/>
</dbReference>
<feature type="transmembrane region" description="Helical" evidence="2">
    <location>
        <begin position="152"/>
        <end position="169"/>
    </location>
</feature>
<feature type="transmembrane region" description="Helical" evidence="2">
    <location>
        <begin position="6"/>
        <end position="24"/>
    </location>
</feature>
<evidence type="ECO:0000313" key="4">
    <source>
        <dbReference type="EMBL" id="GHO56748.1"/>
    </source>
</evidence>
<sequence length="288" mass="31502">MIMSSFVFLLVLVAAFLHASWNFLAKRAGNSKGFVWLFNVLSSIIYVPVLSYVLFAEHTSFSWVQVFFALGSSCLHLAYFLFLQRGYETGDLSLSYPLARGTGPLLSTLFAIAIFNERPAVGALVGIALLIVGIVFLVGNPLRIFAEGKRRAILYALLTGVFIAIYTLWDKEAVSTLHTSPLLMMEFTSIVMAVLLLPASLKHWGQVKETWRSQRLGVLGVAILSPLAYLIILFVLISNPVSQIAPLRESSVLIGTLMGTRLLAEKQGARRIVSAALILVGITLLAIS</sequence>
<dbReference type="EMBL" id="BNJG01000002">
    <property type="protein sequence ID" value="GHO56748.1"/>
    <property type="molecule type" value="Genomic_DNA"/>
</dbReference>
<dbReference type="Pfam" id="PF00892">
    <property type="entry name" value="EamA"/>
    <property type="match status" value="2"/>
</dbReference>
<name>A0ABQ3UVQ1_9CHLR</name>
<feature type="transmembrane region" description="Helical" evidence="2">
    <location>
        <begin position="181"/>
        <end position="204"/>
    </location>
</feature>
<evidence type="ECO:0000256" key="2">
    <source>
        <dbReference type="SAM" id="Phobius"/>
    </source>
</evidence>
<evidence type="ECO:0000256" key="1">
    <source>
        <dbReference type="ARBA" id="ARBA00007362"/>
    </source>
</evidence>
<gene>
    <name evidence="4" type="ORF">KSB_52230</name>
</gene>
<evidence type="ECO:0000259" key="3">
    <source>
        <dbReference type="Pfam" id="PF00892"/>
    </source>
</evidence>
<feature type="transmembrane region" description="Helical" evidence="2">
    <location>
        <begin position="36"/>
        <end position="55"/>
    </location>
</feature>
<dbReference type="InterPro" id="IPR037185">
    <property type="entry name" value="EmrE-like"/>
</dbReference>
<feature type="domain" description="EamA" evidence="3">
    <location>
        <begin position="8"/>
        <end position="138"/>
    </location>
</feature>
<keyword evidence="2" id="KW-0812">Transmembrane</keyword>
<feature type="transmembrane region" description="Helical" evidence="2">
    <location>
        <begin position="268"/>
        <end position="287"/>
    </location>
</feature>
<feature type="transmembrane region" description="Helical" evidence="2">
    <location>
        <begin position="216"/>
        <end position="237"/>
    </location>
</feature>
<evidence type="ECO:0000313" key="5">
    <source>
        <dbReference type="Proteomes" id="UP000654345"/>
    </source>
</evidence>